<dbReference type="EMBL" id="LUCH01001805">
    <property type="protein sequence ID" value="KAF5402454.1"/>
    <property type="molecule type" value="Genomic_DNA"/>
</dbReference>
<dbReference type="PANTHER" id="PTHR14387:SF0">
    <property type="entry name" value="DUF2428 DOMAIN-CONTAINING PROTEIN"/>
    <property type="match status" value="1"/>
</dbReference>
<dbReference type="PANTHER" id="PTHR14387">
    <property type="entry name" value="THADA/DEATH RECEPTOR INTERACTING PROTEIN"/>
    <property type="match status" value="1"/>
</dbReference>
<keyword evidence="3" id="KW-1185">Reference proteome</keyword>
<name>A0A8J4TCR1_9TREM</name>
<accession>A0A8J4TCR1</accession>
<evidence type="ECO:0000259" key="1">
    <source>
        <dbReference type="Pfam" id="PF25151"/>
    </source>
</evidence>
<reference evidence="2" key="1">
    <citation type="submission" date="2019-05" db="EMBL/GenBank/DDBJ databases">
        <title>Annotation for the trematode Paragonimus heterotremus.</title>
        <authorList>
            <person name="Choi Y.-J."/>
        </authorList>
    </citation>
    <scope>NUCLEOTIDE SEQUENCE</scope>
    <source>
        <strain evidence="2">LC</strain>
    </source>
</reference>
<dbReference type="AlphaFoldDB" id="A0A8J4TCR1"/>
<dbReference type="Pfam" id="PF25151">
    <property type="entry name" value="TPR_Trm732_C"/>
    <property type="match status" value="1"/>
</dbReference>
<evidence type="ECO:0000313" key="3">
    <source>
        <dbReference type="Proteomes" id="UP000748531"/>
    </source>
</evidence>
<protein>
    <recommendedName>
        <fullName evidence="1">tRNA (32-2'-O)-methyltransferase regulator THADA-like C-terminal TPR repeats region domain-containing protein</fullName>
    </recommendedName>
</protein>
<evidence type="ECO:0000313" key="2">
    <source>
        <dbReference type="EMBL" id="KAF5402454.1"/>
    </source>
</evidence>
<sequence>MTRLLPPHQTSDSVDVVGPTFWPFVIPCAGSCSIRIRQLSARVIPCLVHANRLPVITRTYIKWLRQLTKVPIVKHSNLIHGLLLQLQQLFALESWCSEDTGSNVSSERSVLLQQLATQLSHLADPVHTRSPVIRKSFLCIINSVPLAIQLENLDNCGLDVEASKVCIRLAISSHVKTLRQRVDSNGCDSALSLAQLLQKFTSAECRMVALRQTILTIIADPNELSLTQLYDESLEDCNAIIDLSMSLNVEFLRLVSDWVDCVHLVRLTQHMSTSLRIEKYIVRYTVILMTILKPSIPSNSPLWNSVKTWIHSNLTVLNPENLATAIHLPAMIRLLSVVSKWDYSEKVEMLEQFIRSSHLGTDDTTELKTSLMCAIGEIYRSRIDSTIGISNTLLEFLLGCLLNFGHPELQESACKSCHFILTQGQSNNSASPPLPYVLFPKLLRHLASSGSVSSAALFVMIKNHLFRLGEIDGLDKAQSNPELRVFAHGDPHNVRDLTATLTCAIQALSQPSESAGSEHAVLHVEFVKVTQQLLTDLQLSLLCNFDLVLQPSQMREQFAADYLNAFHVENATS</sequence>
<dbReference type="InterPro" id="IPR056842">
    <property type="entry name" value="THADA-like_TPR_C"/>
</dbReference>
<dbReference type="GO" id="GO:0030488">
    <property type="term" value="P:tRNA methylation"/>
    <property type="evidence" value="ECO:0007669"/>
    <property type="project" value="TreeGrafter"/>
</dbReference>
<proteinExistence type="predicted"/>
<dbReference type="InterPro" id="IPR051954">
    <property type="entry name" value="tRNA_methyltransferase_THADA"/>
</dbReference>
<dbReference type="GO" id="GO:0005829">
    <property type="term" value="C:cytosol"/>
    <property type="evidence" value="ECO:0007669"/>
    <property type="project" value="TreeGrafter"/>
</dbReference>
<comment type="caution">
    <text evidence="2">The sequence shown here is derived from an EMBL/GenBank/DDBJ whole genome shotgun (WGS) entry which is preliminary data.</text>
</comment>
<feature type="domain" description="tRNA (32-2'-O)-methyltransferase regulator THADA-like C-terminal TPR repeats region" evidence="1">
    <location>
        <begin position="3"/>
        <end position="89"/>
    </location>
</feature>
<organism evidence="2 3">
    <name type="scientific">Paragonimus heterotremus</name>
    <dbReference type="NCBI Taxonomy" id="100268"/>
    <lineage>
        <taxon>Eukaryota</taxon>
        <taxon>Metazoa</taxon>
        <taxon>Spiralia</taxon>
        <taxon>Lophotrochozoa</taxon>
        <taxon>Platyhelminthes</taxon>
        <taxon>Trematoda</taxon>
        <taxon>Digenea</taxon>
        <taxon>Plagiorchiida</taxon>
        <taxon>Troglotremata</taxon>
        <taxon>Troglotrematidae</taxon>
        <taxon>Paragonimus</taxon>
    </lineage>
</organism>
<dbReference type="Proteomes" id="UP000748531">
    <property type="component" value="Unassembled WGS sequence"/>
</dbReference>
<gene>
    <name evidence="2" type="ORF">PHET_03749</name>
</gene>